<gene>
    <name evidence="2" type="ORF">B7Z01_15430</name>
</gene>
<protein>
    <recommendedName>
        <fullName evidence="4">Pyridine nucleotide-disulfide oxidoreductase</fullName>
    </recommendedName>
</protein>
<dbReference type="PANTHER" id="PTHR43539">
    <property type="entry name" value="FLAVIN-BINDING MONOOXYGENASE-LIKE PROTEIN (AFU_ORTHOLOGUE AFUA_4G09220)"/>
    <property type="match status" value="1"/>
</dbReference>
<dbReference type="GO" id="GO:0050660">
    <property type="term" value="F:flavin adenine dinucleotide binding"/>
    <property type="evidence" value="ECO:0007669"/>
    <property type="project" value="TreeGrafter"/>
</dbReference>
<evidence type="ECO:0008006" key="4">
    <source>
        <dbReference type="Google" id="ProtNLM"/>
    </source>
</evidence>
<evidence type="ECO:0000256" key="1">
    <source>
        <dbReference type="ARBA" id="ARBA00023002"/>
    </source>
</evidence>
<dbReference type="GO" id="GO:0004497">
    <property type="term" value="F:monooxygenase activity"/>
    <property type="evidence" value="ECO:0007669"/>
    <property type="project" value="TreeGrafter"/>
</dbReference>
<name>A0A258FC44_9CAUL</name>
<keyword evidence="1" id="KW-0560">Oxidoreductase</keyword>
<dbReference type="AlphaFoldDB" id="A0A258FC44"/>
<dbReference type="PANTHER" id="PTHR43539:SF89">
    <property type="entry name" value="NAD(P)-BINDING DOMAIN-CONTAINING PROTEIN"/>
    <property type="match status" value="1"/>
</dbReference>
<sequence>MRELEADYVVIGAGVMGLAFVDALLTETAASVVLLDRRTAVGGHWREAYPFVRLHSPSSLYGVNSTPLGDDAPSADPLNAGLMGMAGRDEVVRYLDAVMRDRLLSSGRVTWLPGHDWRGDGLAVAMEDGAPIRLTARRRIIDATLTGTRTPISDGPGFDVEPGVRCIAPHDLPDAEHSAAHVVVGAGKTAIDTVLWLLQAGRGPETIRWIRPRDPWLLNRALFQPSRDFLAEVLTAWAGEMEAAAAAVDVDDLFVRWEAVGTMRRLDPAVAPGLFHCAFVSDAELERLRSVGDVVRRGRVQRIARDRIVLDQGEVPTGPDTLHIHCTASGIPRAPTRPVFQPGRINLHYVRRCAPPFSAALIARVEATGSDDDDRNALCRPVAMVDTPRDWVAAHLQDARARQAWTRSPELDAWVRDSRLDRFAALLKQAAAAPTEAEAAAVARWRAALAPGLEGLSRLLAASDLAPPPGA</sequence>
<comment type="caution">
    <text evidence="2">The sequence shown here is derived from an EMBL/GenBank/DDBJ whole genome shotgun (WGS) entry which is preliminary data.</text>
</comment>
<dbReference type="SUPFAM" id="SSF51905">
    <property type="entry name" value="FAD/NAD(P)-binding domain"/>
    <property type="match status" value="1"/>
</dbReference>
<organism evidence="2 3">
    <name type="scientific">Brevundimonas subvibrioides</name>
    <dbReference type="NCBI Taxonomy" id="74313"/>
    <lineage>
        <taxon>Bacteria</taxon>
        <taxon>Pseudomonadati</taxon>
        <taxon>Pseudomonadota</taxon>
        <taxon>Alphaproteobacteria</taxon>
        <taxon>Caulobacterales</taxon>
        <taxon>Caulobacteraceae</taxon>
        <taxon>Brevundimonas</taxon>
    </lineage>
</organism>
<dbReference type="Gene3D" id="3.50.50.60">
    <property type="entry name" value="FAD/NAD(P)-binding domain"/>
    <property type="match status" value="1"/>
</dbReference>
<accession>A0A258FC44</accession>
<dbReference type="InterPro" id="IPR036188">
    <property type="entry name" value="FAD/NAD-bd_sf"/>
</dbReference>
<reference evidence="2 3" key="1">
    <citation type="submission" date="2017-03" db="EMBL/GenBank/DDBJ databases">
        <title>Lifting the veil on microbial sulfur biogeochemistry in mining wastewaters.</title>
        <authorList>
            <person name="Kantor R.S."/>
            <person name="Colenbrander Nelson T."/>
            <person name="Marshall S."/>
            <person name="Bennett D."/>
            <person name="Apte S."/>
            <person name="Camacho D."/>
            <person name="Thomas B.C."/>
            <person name="Warren L.A."/>
            <person name="Banfield J.F."/>
        </authorList>
    </citation>
    <scope>NUCLEOTIDE SEQUENCE [LARGE SCALE GENOMIC DNA]</scope>
    <source>
        <strain evidence="2">32-69-9</strain>
    </source>
</reference>
<dbReference type="Proteomes" id="UP000215595">
    <property type="component" value="Unassembled WGS sequence"/>
</dbReference>
<dbReference type="InterPro" id="IPR050982">
    <property type="entry name" value="Auxin_biosynth/cation_transpt"/>
</dbReference>
<evidence type="ECO:0000313" key="3">
    <source>
        <dbReference type="Proteomes" id="UP000215595"/>
    </source>
</evidence>
<dbReference type="EMBL" id="NCEB01000059">
    <property type="protein sequence ID" value="OYX29699.1"/>
    <property type="molecule type" value="Genomic_DNA"/>
</dbReference>
<evidence type="ECO:0000313" key="2">
    <source>
        <dbReference type="EMBL" id="OYX29699.1"/>
    </source>
</evidence>
<proteinExistence type="predicted"/>